<evidence type="ECO:0000313" key="8">
    <source>
        <dbReference type="EMBL" id="BAE48876.1"/>
    </source>
</evidence>
<keyword evidence="4" id="KW-0479">Metal-binding</keyword>
<dbReference type="InterPro" id="IPR007197">
    <property type="entry name" value="rSAM"/>
</dbReference>
<evidence type="ECO:0000256" key="6">
    <source>
        <dbReference type="ARBA" id="ARBA00023014"/>
    </source>
</evidence>
<dbReference type="EMBL" id="AP007255">
    <property type="protein sequence ID" value="BAE48876.1"/>
    <property type="molecule type" value="Genomic_DNA"/>
</dbReference>
<dbReference type="GO" id="GO:0051536">
    <property type="term" value="F:iron-sulfur cluster binding"/>
    <property type="evidence" value="ECO:0007669"/>
    <property type="project" value="UniProtKB-KW"/>
</dbReference>
<dbReference type="PANTHER" id="PTHR11228">
    <property type="entry name" value="RADICAL SAM DOMAIN PROTEIN"/>
    <property type="match status" value="1"/>
</dbReference>
<dbReference type="Gene3D" id="3.20.20.70">
    <property type="entry name" value="Aldolase class I"/>
    <property type="match status" value="1"/>
</dbReference>
<dbReference type="PROSITE" id="PS51918">
    <property type="entry name" value="RADICAL_SAM"/>
    <property type="match status" value="1"/>
</dbReference>
<evidence type="ECO:0000256" key="4">
    <source>
        <dbReference type="ARBA" id="ARBA00022723"/>
    </source>
</evidence>
<dbReference type="Proteomes" id="UP000007058">
    <property type="component" value="Chromosome"/>
</dbReference>
<dbReference type="PANTHER" id="PTHR11228:SF7">
    <property type="entry name" value="PQQA PEPTIDE CYCLASE"/>
    <property type="match status" value="1"/>
</dbReference>
<dbReference type="KEGG" id="mag:amb0072"/>
<keyword evidence="5" id="KW-0408">Iron</keyword>
<evidence type="ECO:0000313" key="9">
    <source>
        <dbReference type="Proteomes" id="UP000007058"/>
    </source>
</evidence>
<feature type="domain" description="Radical SAM core" evidence="7">
    <location>
        <begin position="8"/>
        <end position="209"/>
    </location>
</feature>
<keyword evidence="6" id="KW-0411">Iron-sulfur</keyword>
<dbReference type="Pfam" id="PF13186">
    <property type="entry name" value="SPASM"/>
    <property type="match status" value="1"/>
</dbReference>
<gene>
    <name evidence="8" type="ordered locus">amb0072</name>
</gene>
<dbReference type="CDD" id="cd01335">
    <property type="entry name" value="Radical_SAM"/>
    <property type="match status" value="1"/>
</dbReference>
<dbReference type="CDD" id="cd21109">
    <property type="entry name" value="SPASM"/>
    <property type="match status" value="1"/>
</dbReference>
<keyword evidence="2" id="KW-0004">4Fe-4S</keyword>
<dbReference type="InterPro" id="IPR058240">
    <property type="entry name" value="rSAM_sf"/>
</dbReference>
<evidence type="ECO:0000256" key="2">
    <source>
        <dbReference type="ARBA" id="ARBA00022485"/>
    </source>
</evidence>
<dbReference type="STRING" id="342108.amb0072"/>
<dbReference type="SUPFAM" id="SSF102114">
    <property type="entry name" value="Radical SAM enzymes"/>
    <property type="match status" value="1"/>
</dbReference>
<keyword evidence="9" id="KW-1185">Reference proteome</keyword>
<dbReference type="GO" id="GO:0046872">
    <property type="term" value="F:metal ion binding"/>
    <property type="evidence" value="ECO:0007669"/>
    <property type="project" value="UniProtKB-KW"/>
</dbReference>
<dbReference type="InterPro" id="IPR034391">
    <property type="entry name" value="AdoMet-like_SPASM_containing"/>
</dbReference>
<evidence type="ECO:0000256" key="1">
    <source>
        <dbReference type="ARBA" id="ARBA00001966"/>
    </source>
</evidence>
<name>Q2WB99_PARM1</name>
<sequence length="325" mass="37454">MSNLEDMLRFPKYFQIETTRLCNARCPFCAIDQWDKSTPFMSDELFRKIADEIISQRDWIKFVDLQRAGEPLLDKKIYERVAYMKDGGVTNVVLTTNASSLTERNARRLLEAGIDELMLSIDSVQKDKYEKLRVGLPFEKVMDNIRGFFALRDQIRPSCMVRVRGVSFHDLSDPEDAADLASWESFWEPLRKPHDRIYMKRAHNWGNQKSVEGHSPEYSWVYHPCIIPWSTMHITAMGTVGLCPQDYDGLANLGNINEQSIAEVWNGEKFAEVRRLHATGARNDISFCQGCLLFDEEFTLERERNVASSRDGTLEALVKNAKRIA</sequence>
<dbReference type="InterPro" id="IPR050377">
    <property type="entry name" value="Radical_SAM_PqqE_MftC-like"/>
</dbReference>
<evidence type="ECO:0000256" key="3">
    <source>
        <dbReference type="ARBA" id="ARBA00022691"/>
    </source>
</evidence>
<dbReference type="Pfam" id="PF04055">
    <property type="entry name" value="Radical_SAM"/>
    <property type="match status" value="1"/>
</dbReference>
<proteinExistence type="predicted"/>
<accession>Q2WB99</accession>
<dbReference type="HOGENOM" id="CLU_009273_1_2_5"/>
<dbReference type="AlphaFoldDB" id="Q2WB99"/>
<dbReference type="InterPro" id="IPR006638">
    <property type="entry name" value="Elp3/MiaA/NifB-like_rSAM"/>
</dbReference>
<organism evidence="8 9">
    <name type="scientific">Paramagnetospirillum magneticum (strain ATCC 700264 / AMB-1)</name>
    <name type="common">Magnetospirillum magneticum</name>
    <dbReference type="NCBI Taxonomy" id="342108"/>
    <lineage>
        <taxon>Bacteria</taxon>
        <taxon>Pseudomonadati</taxon>
        <taxon>Pseudomonadota</taxon>
        <taxon>Alphaproteobacteria</taxon>
        <taxon>Rhodospirillales</taxon>
        <taxon>Magnetospirillaceae</taxon>
        <taxon>Paramagnetospirillum</taxon>
    </lineage>
</organism>
<dbReference type="SFLD" id="SFLDS00029">
    <property type="entry name" value="Radical_SAM"/>
    <property type="match status" value="1"/>
</dbReference>
<dbReference type="InterPro" id="IPR013785">
    <property type="entry name" value="Aldolase_TIM"/>
</dbReference>
<dbReference type="InterPro" id="IPR023885">
    <property type="entry name" value="4Fe4S-binding_SPASM_dom"/>
</dbReference>
<reference evidence="8 9" key="1">
    <citation type="journal article" date="2005" name="DNA Res.">
        <title>Complete genome sequence of the facultative anaerobic magnetotactic bacterium Magnetospirillum sp. strain AMB-1.</title>
        <authorList>
            <person name="Matsunaga T."/>
            <person name="Okamura Y."/>
            <person name="Fukuda Y."/>
            <person name="Wahyudi A.T."/>
            <person name="Murase Y."/>
            <person name="Takeyama H."/>
        </authorList>
    </citation>
    <scope>NUCLEOTIDE SEQUENCE [LARGE SCALE GENOMIC DNA]</scope>
    <source>
        <strain evidence="9">ATCC 700264 / AMB-1</strain>
    </source>
</reference>
<keyword evidence="3" id="KW-0949">S-adenosyl-L-methionine</keyword>
<dbReference type="GO" id="GO:0003824">
    <property type="term" value="F:catalytic activity"/>
    <property type="evidence" value="ECO:0007669"/>
    <property type="project" value="InterPro"/>
</dbReference>
<dbReference type="SFLD" id="SFLDG01067">
    <property type="entry name" value="SPASM/twitch_domain_containing"/>
    <property type="match status" value="1"/>
</dbReference>
<dbReference type="SFLD" id="SFLDG01387">
    <property type="entry name" value="BtrN-like_SPASM_domain_contain"/>
    <property type="match status" value="1"/>
</dbReference>
<comment type="cofactor">
    <cofactor evidence="1">
        <name>[4Fe-4S] cluster</name>
        <dbReference type="ChEBI" id="CHEBI:49883"/>
    </cofactor>
</comment>
<evidence type="ECO:0000259" key="7">
    <source>
        <dbReference type="PROSITE" id="PS51918"/>
    </source>
</evidence>
<protein>
    <submittedName>
        <fullName evidence="8">Predicted Fe-S oxidoreductase</fullName>
    </submittedName>
</protein>
<evidence type="ECO:0000256" key="5">
    <source>
        <dbReference type="ARBA" id="ARBA00023004"/>
    </source>
</evidence>
<dbReference type="SMART" id="SM00729">
    <property type="entry name" value="Elp3"/>
    <property type="match status" value="1"/>
</dbReference>